<keyword evidence="2" id="KW-1185">Reference proteome</keyword>
<accession>A0AAW0FYL8</accession>
<dbReference type="EMBL" id="JASBNA010000031">
    <property type="protein sequence ID" value="KAK7683289.1"/>
    <property type="molecule type" value="Genomic_DNA"/>
</dbReference>
<evidence type="ECO:0000313" key="1">
    <source>
        <dbReference type="EMBL" id="KAK7683289.1"/>
    </source>
</evidence>
<proteinExistence type="predicted"/>
<reference evidence="1 2" key="1">
    <citation type="submission" date="2022-09" db="EMBL/GenBank/DDBJ databases">
        <authorList>
            <person name="Palmer J.M."/>
        </authorList>
    </citation>
    <scope>NUCLEOTIDE SEQUENCE [LARGE SCALE GENOMIC DNA]</scope>
    <source>
        <strain evidence="1 2">DSM 7382</strain>
    </source>
</reference>
<sequence length="97" mass="10882">MVGCQIAHHFDISRITVFMVSGQVNGILRTLFFASGRFTSRFYRIIITQSTIKKIRKNDPILHVIPLATACNWFADQVWSCLVFEAVMATGTTTATV</sequence>
<evidence type="ECO:0000313" key="2">
    <source>
        <dbReference type="Proteomes" id="UP001385951"/>
    </source>
</evidence>
<organism evidence="1 2">
    <name type="scientific">Cerrena zonata</name>
    <dbReference type="NCBI Taxonomy" id="2478898"/>
    <lineage>
        <taxon>Eukaryota</taxon>
        <taxon>Fungi</taxon>
        <taxon>Dikarya</taxon>
        <taxon>Basidiomycota</taxon>
        <taxon>Agaricomycotina</taxon>
        <taxon>Agaricomycetes</taxon>
        <taxon>Polyporales</taxon>
        <taxon>Cerrenaceae</taxon>
        <taxon>Cerrena</taxon>
    </lineage>
</organism>
<dbReference type="AlphaFoldDB" id="A0AAW0FYL8"/>
<comment type="caution">
    <text evidence="1">The sequence shown here is derived from an EMBL/GenBank/DDBJ whole genome shotgun (WGS) entry which is preliminary data.</text>
</comment>
<protein>
    <submittedName>
        <fullName evidence="1">Uncharacterized protein</fullName>
    </submittedName>
</protein>
<name>A0AAW0FYL8_9APHY</name>
<gene>
    <name evidence="1" type="ORF">QCA50_013551</name>
</gene>
<dbReference type="Proteomes" id="UP001385951">
    <property type="component" value="Unassembled WGS sequence"/>
</dbReference>